<dbReference type="AlphaFoldDB" id="A0A839EYE7"/>
<evidence type="ECO:0000313" key="2">
    <source>
        <dbReference type="Proteomes" id="UP000550401"/>
    </source>
</evidence>
<dbReference type="Proteomes" id="UP000550401">
    <property type="component" value="Unassembled WGS sequence"/>
</dbReference>
<sequence length="206" mass="23237">MNAAPIVAGPARDAMLGALGIAALYTLSDLRAPARAVGHRSPAMSPQALPEPPHDFDFLHGRWLVHNRRLRERLVGCTEWESFDGVQVCRPILGGFGNEDELVTDAFGANRFIGMTIRLFDPRAREWSIYWVDNRSVQLQPPVRGRFDGGVGTFYGRDVHAGIPVLARFLWTVLSADRARWEQAFSTDDGERWETNWIMEFERNAT</sequence>
<dbReference type="RefSeq" id="WP_220484380.1">
    <property type="nucleotide sequence ID" value="NZ_JACGXL010000002.1"/>
</dbReference>
<organism evidence="1 2">
    <name type="scientific">Dokdonella fugitiva</name>
    <dbReference type="NCBI Taxonomy" id="328517"/>
    <lineage>
        <taxon>Bacteria</taxon>
        <taxon>Pseudomonadati</taxon>
        <taxon>Pseudomonadota</taxon>
        <taxon>Gammaproteobacteria</taxon>
        <taxon>Lysobacterales</taxon>
        <taxon>Rhodanobacteraceae</taxon>
        <taxon>Dokdonella</taxon>
    </lineage>
</organism>
<evidence type="ECO:0000313" key="1">
    <source>
        <dbReference type="EMBL" id="MBA8887653.1"/>
    </source>
</evidence>
<dbReference type="EMBL" id="JACGXL010000002">
    <property type="protein sequence ID" value="MBA8887653.1"/>
    <property type="molecule type" value="Genomic_DNA"/>
</dbReference>
<comment type="caution">
    <text evidence="1">The sequence shown here is derived from an EMBL/GenBank/DDBJ whole genome shotgun (WGS) entry which is preliminary data.</text>
</comment>
<name>A0A839EYE7_9GAMM</name>
<gene>
    <name evidence="1" type="ORF">FHW12_001867</name>
</gene>
<reference evidence="1 2" key="1">
    <citation type="submission" date="2020-07" db="EMBL/GenBank/DDBJ databases">
        <title>Genomic Encyclopedia of Type Strains, Phase IV (KMG-V): Genome sequencing to study the core and pangenomes of soil and plant-associated prokaryotes.</title>
        <authorList>
            <person name="Whitman W."/>
        </authorList>
    </citation>
    <scope>NUCLEOTIDE SEQUENCE [LARGE SCALE GENOMIC DNA]</scope>
    <source>
        <strain evidence="1 2">RH2WT43</strain>
    </source>
</reference>
<accession>A0A839EYE7</accession>
<evidence type="ECO:0008006" key="3">
    <source>
        <dbReference type="Google" id="ProtNLM"/>
    </source>
</evidence>
<proteinExistence type="predicted"/>
<protein>
    <recommendedName>
        <fullName evidence="3">DUF1579 domain-containing protein</fullName>
    </recommendedName>
</protein>
<keyword evidence="2" id="KW-1185">Reference proteome</keyword>